<dbReference type="Pfam" id="PF12911">
    <property type="entry name" value="OppC_N"/>
    <property type="match status" value="1"/>
</dbReference>
<dbReference type="GO" id="GO:0055085">
    <property type="term" value="P:transmembrane transport"/>
    <property type="evidence" value="ECO:0007669"/>
    <property type="project" value="InterPro"/>
</dbReference>
<dbReference type="EMBL" id="CP011388">
    <property type="protein sequence ID" value="ANE48974.1"/>
    <property type="molecule type" value="Genomic_DNA"/>
</dbReference>
<name>A0A172TPY8_9BACL</name>
<dbReference type="CDD" id="cd06261">
    <property type="entry name" value="TM_PBP2"/>
    <property type="match status" value="1"/>
</dbReference>
<dbReference type="Gene3D" id="1.10.3720.10">
    <property type="entry name" value="MetI-like"/>
    <property type="match status" value="1"/>
</dbReference>
<dbReference type="InterPro" id="IPR050366">
    <property type="entry name" value="BP-dependent_transpt_permease"/>
</dbReference>
<keyword evidence="10" id="KW-1185">Reference proteome</keyword>
<gene>
    <name evidence="9" type="ORF">SY83_16480</name>
</gene>
<evidence type="ECO:0000256" key="1">
    <source>
        <dbReference type="ARBA" id="ARBA00004651"/>
    </source>
</evidence>
<comment type="similarity">
    <text evidence="7">Belongs to the binding-protein-dependent transport system permease family.</text>
</comment>
<organism evidence="9 10">
    <name type="scientific">Paenibacillus swuensis</name>
    <dbReference type="NCBI Taxonomy" id="1178515"/>
    <lineage>
        <taxon>Bacteria</taxon>
        <taxon>Bacillati</taxon>
        <taxon>Bacillota</taxon>
        <taxon>Bacilli</taxon>
        <taxon>Bacillales</taxon>
        <taxon>Paenibacillaceae</taxon>
        <taxon>Paenibacillus</taxon>
    </lineage>
</organism>
<comment type="subcellular location">
    <subcellularLocation>
        <location evidence="1 7">Cell membrane</location>
        <topology evidence="1 7">Multi-pass membrane protein</topology>
    </subcellularLocation>
</comment>
<dbReference type="PROSITE" id="PS50928">
    <property type="entry name" value="ABC_TM1"/>
    <property type="match status" value="1"/>
</dbReference>
<dbReference type="STRING" id="1178515.SY83_16480"/>
<dbReference type="Pfam" id="PF00528">
    <property type="entry name" value="BPD_transp_1"/>
    <property type="match status" value="1"/>
</dbReference>
<sequence>METRSAAIWKRFRKNKLAVAGLIIFALLVLMAIMAPWISPHDPEVFDIMESNLPPSALHPFGTDSYGADILTRIFYGARVSLSVAIIAMTFTVTIGVLYGAISGYFGGLVDNIMMRIVDAIQSTPTFFFTLIVATLMVPGMWTVIIALTVFGWTRMARIVRGEILSLKERDYIEAARASGESNASIIFYHVLPNMIGPIIVIATLDVAGNILAESTLSFLGLGIQPPTPSWGNMLTSAQDLPTIMDYAWIAVFPGLFIVLAVLSVNFIGDGLRDALDPRSKK</sequence>
<evidence type="ECO:0000256" key="4">
    <source>
        <dbReference type="ARBA" id="ARBA00022692"/>
    </source>
</evidence>
<evidence type="ECO:0000256" key="5">
    <source>
        <dbReference type="ARBA" id="ARBA00022989"/>
    </source>
</evidence>
<dbReference type="PANTHER" id="PTHR43386">
    <property type="entry name" value="OLIGOPEPTIDE TRANSPORT SYSTEM PERMEASE PROTEIN APPC"/>
    <property type="match status" value="1"/>
</dbReference>
<feature type="transmembrane region" description="Helical" evidence="7">
    <location>
        <begin position="83"/>
        <end position="107"/>
    </location>
</feature>
<reference evidence="9 10" key="1">
    <citation type="submission" date="2015-01" db="EMBL/GenBank/DDBJ databases">
        <title>Paenibacillus swuensis/DY6/whole genome sequencing.</title>
        <authorList>
            <person name="Kim M.K."/>
            <person name="Srinivasan S."/>
            <person name="Lee J.-J."/>
        </authorList>
    </citation>
    <scope>NUCLEOTIDE SEQUENCE [LARGE SCALE GENOMIC DNA]</scope>
    <source>
        <strain evidence="9 10">DY6</strain>
    </source>
</reference>
<dbReference type="InterPro" id="IPR053523">
    <property type="entry name" value="Oligopeptide_permease_AppC"/>
</dbReference>
<dbReference type="PATRIC" id="fig|1178515.4.peg.3315"/>
<evidence type="ECO:0000256" key="7">
    <source>
        <dbReference type="RuleBase" id="RU363032"/>
    </source>
</evidence>
<dbReference type="PANTHER" id="PTHR43386:SF1">
    <property type="entry name" value="D,D-DIPEPTIDE TRANSPORT SYSTEM PERMEASE PROTEIN DDPC-RELATED"/>
    <property type="match status" value="1"/>
</dbReference>
<dbReference type="InterPro" id="IPR000515">
    <property type="entry name" value="MetI-like"/>
</dbReference>
<dbReference type="Proteomes" id="UP000076927">
    <property type="component" value="Chromosome"/>
</dbReference>
<keyword evidence="4 7" id="KW-0812">Transmembrane</keyword>
<feature type="domain" description="ABC transmembrane type-1" evidence="8">
    <location>
        <begin position="78"/>
        <end position="269"/>
    </location>
</feature>
<dbReference type="InterPro" id="IPR035906">
    <property type="entry name" value="MetI-like_sf"/>
</dbReference>
<evidence type="ECO:0000259" key="8">
    <source>
        <dbReference type="PROSITE" id="PS50928"/>
    </source>
</evidence>
<evidence type="ECO:0000256" key="3">
    <source>
        <dbReference type="ARBA" id="ARBA00022475"/>
    </source>
</evidence>
<accession>A0A172TPY8</accession>
<keyword evidence="2 7" id="KW-0813">Transport</keyword>
<dbReference type="SUPFAM" id="SSF161098">
    <property type="entry name" value="MetI-like"/>
    <property type="match status" value="1"/>
</dbReference>
<proteinExistence type="inferred from homology"/>
<dbReference type="GO" id="GO:0005886">
    <property type="term" value="C:plasma membrane"/>
    <property type="evidence" value="ECO:0007669"/>
    <property type="project" value="UniProtKB-SubCell"/>
</dbReference>
<dbReference type="InterPro" id="IPR025966">
    <property type="entry name" value="OppC_N"/>
</dbReference>
<feature type="transmembrane region" description="Helical" evidence="7">
    <location>
        <begin position="17"/>
        <end position="38"/>
    </location>
</feature>
<evidence type="ECO:0000313" key="9">
    <source>
        <dbReference type="EMBL" id="ANE48974.1"/>
    </source>
</evidence>
<keyword evidence="6 7" id="KW-0472">Membrane</keyword>
<evidence type="ECO:0000256" key="2">
    <source>
        <dbReference type="ARBA" id="ARBA00022448"/>
    </source>
</evidence>
<protein>
    <submittedName>
        <fullName evidence="9">Peptide ABC transporter permease</fullName>
    </submittedName>
</protein>
<evidence type="ECO:0000313" key="10">
    <source>
        <dbReference type="Proteomes" id="UP000076927"/>
    </source>
</evidence>
<evidence type="ECO:0000256" key="6">
    <source>
        <dbReference type="ARBA" id="ARBA00023136"/>
    </source>
</evidence>
<feature type="transmembrane region" description="Helical" evidence="7">
    <location>
        <begin position="127"/>
        <end position="151"/>
    </location>
</feature>
<dbReference type="KEGG" id="pswu:SY83_16480"/>
<keyword evidence="5 7" id="KW-1133">Transmembrane helix</keyword>
<dbReference type="AlphaFoldDB" id="A0A172TPY8"/>
<dbReference type="NCBIfam" id="NF045476">
    <property type="entry name" value="Opp4C"/>
    <property type="match status" value="1"/>
</dbReference>
<feature type="transmembrane region" description="Helical" evidence="7">
    <location>
        <begin position="247"/>
        <end position="269"/>
    </location>
</feature>
<keyword evidence="3" id="KW-1003">Cell membrane</keyword>